<gene>
    <name evidence="5" type="ORF">PCANC_06145</name>
    <name evidence="4" type="ORF">PCANC_25822</name>
</gene>
<dbReference type="Proteomes" id="UP000235388">
    <property type="component" value="Unassembled WGS sequence"/>
</dbReference>
<sequence>MTSMHDGAAKELSVGSGHSTSKRLFEDQTVSASVVFLYVAAGLVSHLPKYRLTIEKNQQLKVNLMLLDELRSVSSLDQLTGVLAANKLWVACHLVLLSLLTLWALTSRSSSSTSTPRPSRKPDSKMTPDPVKLDSPKDTPFTPQELSQFDGSDPSKPIYVAIKGIVFDVSSKRDVYGPGGSYHVFAGKDGSKGLGKSSLKPEDAVPDYSSLSQEELKVLDDWVAFFKKRYNIIGKVVQS</sequence>
<evidence type="ECO:0000256" key="2">
    <source>
        <dbReference type="SAM" id="MobiDB-lite"/>
    </source>
</evidence>
<dbReference type="SUPFAM" id="SSF55856">
    <property type="entry name" value="Cytochrome b5-like heme/steroid binding domain"/>
    <property type="match status" value="1"/>
</dbReference>
<comment type="similarity">
    <text evidence="1">Belongs to the cytochrome b5 family. MAPR subfamily.</text>
</comment>
<dbReference type="OrthoDB" id="899at2759"/>
<feature type="compositionally biased region" description="Polar residues" evidence="2">
    <location>
        <begin position="141"/>
        <end position="150"/>
    </location>
</feature>
<dbReference type="STRING" id="200324.A0A2N5S189"/>
<feature type="region of interest" description="Disordered" evidence="2">
    <location>
        <begin position="109"/>
        <end position="152"/>
    </location>
</feature>
<dbReference type="Gene3D" id="3.10.120.10">
    <property type="entry name" value="Cytochrome b5-like heme/steroid binding domain"/>
    <property type="match status" value="1"/>
</dbReference>
<evidence type="ECO:0000313" key="5">
    <source>
        <dbReference type="EMBL" id="PLW53281.1"/>
    </source>
</evidence>
<reference evidence="4 6" key="1">
    <citation type="submission" date="2017-11" db="EMBL/GenBank/DDBJ databases">
        <title>De novo assembly and phasing of dikaryotic genomes from two isolates of Puccinia coronata f. sp. avenae, the causal agent of oat crown rust.</title>
        <authorList>
            <person name="Miller M.E."/>
            <person name="Zhang Y."/>
            <person name="Omidvar V."/>
            <person name="Sperschneider J."/>
            <person name="Schwessinger B."/>
            <person name="Raley C."/>
            <person name="Palmer J.M."/>
            <person name="Garnica D."/>
            <person name="Upadhyaya N."/>
            <person name="Rathjen J."/>
            <person name="Taylor J.M."/>
            <person name="Park R.F."/>
            <person name="Dodds P.N."/>
            <person name="Hirsch C.D."/>
            <person name="Kianian S.F."/>
            <person name="Figueroa M."/>
        </authorList>
    </citation>
    <scope>NUCLEOTIDE SEQUENCE [LARGE SCALE GENOMIC DNA]</scope>
    <source>
        <strain evidence="4">12NC29</strain>
    </source>
</reference>
<dbReference type="GO" id="GO:0020037">
    <property type="term" value="F:heme binding"/>
    <property type="evidence" value="ECO:0007669"/>
    <property type="project" value="UniProtKB-ARBA"/>
</dbReference>
<dbReference type="AlphaFoldDB" id="A0A2N5S189"/>
<dbReference type="GO" id="GO:0016020">
    <property type="term" value="C:membrane"/>
    <property type="evidence" value="ECO:0007669"/>
    <property type="project" value="TreeGrafter"/>
</dbReference>
<dbReference type="EMBL" id="PGCJ01000064">
    <property type="protein sequence ID" value="PLW53281.1"/>
    <property type="molecule type" value="Genomic_DNA"/>
</dbReference>
<dbReference type="PANTHER" id="PTHR10281">
    <property type="entry name" value="MEMBRANE-ASSOCIATED PROGESTERONE RECEPTOR COMPONENT-RELATED"/>
    <property type="match status" value="1"/>
</dbReference>
<evidence type="ECO:0000313" key="6">
    <source>
        <dbReference type="Proteomes" id="UP000235388"/>
    </source>
</evidence>
<dbReference type="SMART" id="SM01117">
    <property type="entry name" value="Cyt-b5"/>
    <property type="match status" value="1"/>
</dbReference>
<feature type="compositionally biased region" description="Basic and acidic residues" evidence="2">
    <location>
        <begin position="120"/>
        <end position="137"/>
    </location>
</feature>
<name>A0A2N5S189_9BASI</name>
<protein>
    <recommendedName>
        <fullName evidence="3">Cytochrome b5 heme-binding domain-containing protein</fullName>
    </recommendedName>
</protein>
<accession>A0A2N5S189</accession>
<evidence type="ECO:0000256" key="1">
    <source>
        <dbReference type="ARBA" id="ARBA00038357"/>
    </source>
</evidence>
<organism evidence="4 6">
    <name type="scientific">Puccinia coronata f. sp. avenae</name>
    <dbReference type="NCBI Taxonomy" id="200324"/>
    <lineage>
        <taxon>Eukaryota</taxon>
        <taxon>Fungi</taxon>
        <taxon>Dikarya</taxon>
        <taxon>Basidiomycota</taxon>
        <taxon>Pucciniomycotina</taxon>
        <taxon>Pucciniomycetes</taxon>
        <taxon>Pucciniales</taxon>
        <taxon>Pucciniaceae</taxon>
        <taxon>Puccinia</taxon>
    </lineage>
</organism>
<evidence type="ECO:0000259" key="3">
    <source>
        <dbReference type="SMART" id="SM01117"/>
    </source>
</evidence>
<dbReference type="InterPro" id="IPR036400">
    <property type="entry name" value="Cyt_B5-like_heme/steroid_sf"/>
</dbReference>
<dbReference type="GO" id="GO:0005783">
    <property type="term" value="C:endoplasmic reticulum"/>
    <property type="evidence" value="ECO:0007669"/>
    <property type="project" value="TreeGrafter"/>
</dbReference>
<dbReference type="FunFam" id="3.10.120.10:FF:000003">
    <property type="entry name" value="membrane-associated progesterone receptor component 1"/>
    <property type="match status" value="1"/>
</dbReference>
<dbReference type="Pfam" id="PF00173">
    <property type="entry name" value="Cyt-b5"/>
    <property type="match status" value="1"/>
</dbReference>
<proteinExistence type="inferred from homology"/>
<dbReference type="InterPro" id="IPR050577">
    <property type="entry name" value="MAPR/NEUFC/NENF-like"/>
</dbReference>
<dbReference type="EMBL" id="PGCJ01001263">
    <property type="protein sequence ID" value="PLW07005.1"/>
    <property type="molecule type" value="Genomic_DNA"/>
</dbReference>
<comment type="caution">
    <text evidence="4">The sequence shown here is derived from an EMBL/GenBank/DDBJ whole genome shotgun (WGS) entry which is preliminary data.</text>
</comment>
<keyword evidence="6" id="KW-1185">Reference proteome</keyword>
<dbReference type="InterPro" id="IPR001199">
    <property type="entry name" value="Cyt_B5-like_heme/steroid-bd"/>
</dbReference>
<feature type="domain" description="Cytochrome b5 heme-binding" evidence="3">
    <location>
        <begin position="141"/>
        <end position="237"/>
    </location>
</feature>
<dbReference type="PANTHER" id="PTHR10281:SF115">
    <property type="entry name" value="BINDING PROTEIN, PUTATIVE (AFU_ORTHOLOGUE AFUA_4G06240)-RELATED"/>
    <property type="match status" value="1"/>
</dbReference>
<evidence type="ECO:0000313" key="4">
    <source>
        <dbReference type="EMBL" id="PLW07005.1"/>
    </source>
</evidence>